<keyword evidence="1" id="KW-0812">Transmembrane</keyword>
<evidence type="ECO:0000256" key="1">
    <source>
        <dbReference type="SAM" id="Phobius"/>
    </source>
</evidence>
<dbReference type="Proteomes" id="UP001431131">
    <property type="component" value="Unassembled WGS sequence"/>
</dbReference>
<organism evidence="3 4">
    <name type="scientific">Fredinandcohnia quinoae</name>
    <dbReference type="NCBI Taxonomy" id="2918902"/>
    <lineage>
        <taxon>Bacteria</taxon>
        <taxon>Bacillati</taxon>
        <taxon>Bacillota</taxon>
        <taxon>Bacilli</taxon>
        <taxon>Bacillales</taxon>
        <taxon>Bacillaceae</taxon>
        <taxon>Fredinandcohnia</taxon>
    </lineage>
</organism>
<protein>
    <submittedName>
        <fullName evidence="3">Protein phosphatase 2C domain-containing protein</fullName>
    </submittedName>
</protein>
<keyword evidence="1" id="KW-1133">Transmembrane helix</keyword>
<dbReference type="EMBL" id="JAKTTI010000017">
    <property type="protein sequence ID" value="MCH1625995.1"/>
    <property type="molecule type" value="Genomic_DNA"/>
</dbReference>
<gene>
    <name evidence="3" type="ORF">MJG50_11700</name>
</gene>
<name>A0AAW5DZB9_9BACI</name>
<dbReference type="CDD" id="cd00143">
    <property type="entry name" value="PP2Cc"/>
    <property type="match status" value="1"/>
</dbReference>
<dbReference type="InterPro" id="IPR036457">
    <property type="entry name" value="PPM-type-like_dom_sf"/>
</dbReference>
<evidence type="ECO:0000313" key="4">
    <source>
        <dbReference type="Proteomes" id="UP001431131"/>
    </source>
</evidence>
<dbReference type="AlphaFoldDB" id="A0AAW5DZB9"/>
<dbReference type="SUPFAM" id="SSF81606">
    <property type="entry name" value="PP2C-like"/>
    <property type="match status" value="1"/>
</dbReference>
<keyword evidence="1" id="KW-0472">Membrane</keyword>
<keyword evidence="4" id="KW-1185">Reference proteome</keyword>
<proteinExistence type="predicted"/>
<dbReference type="Gene3D" id="3.60.40.10">
    <property type="entry name" value="PPM-type phosphatase domain"/>
    <property type="match status" value="1"/>
</dbReference>
<reference evidence="3" key="1">
    <citation type="submission" date="2022-02" db="EMBL/GenBank/DDBJ databases">
        <title>Fredinandcohnia quinoae sp. nov. isolated from Chenopodium quinoa seeds.</title>
        <authorList>
            <person name="Saati-Santamaria Z."/>
            <person name="Flores-Felix J.D."/>
            <person name="Igual J.M."/>
            <person name="Velazquez E."/>
            <person name="Garcia-Fraile P."/>
            <person name="Martinez-Molina E."/>
        </authorList>
    </citation>
    <scope>NUCLEOTIDE SEQUENCE</scope>
    <source>
        <strain evidence="3">SECRCQ15</strain>
    </source>
</reference>
<evidence type="ECO:0000259" key="2">
    <source>
        <dbReference type="PROSITE" id="PS51746"/>
    </source>
</evidence>
<dbReference type="Pfam" id="PF13672">
    <property type="entry name" value="PP2C_2"/>
    <property type="match status" value="1"/>
</dbReference>
<dbReference type="PROSITE" id="PS51746">
    <property type="entry name" value="PPM_2"/>
    <property type="match status" value="1"/>
</dbReference>
<comment type="caution">
    <text evidence="3">The sequence shown here is derived from an EMBL/GenBank/DDBJ whole genome shotgun (WGS) entry which is preliminary data.</text>
</comment>
<dbReference type="SMART" id="SM00332">
    <property type="entry name" value="PP2Cc"/>
    <property type="match status" value="1"/>
</dbReference>
<feature type="domain" description="PPM-type phosphatase" evidence="2">
    <location>
        <begin position="40"/>
        <end position="277"/>
    </location>
</feature>
<accession>A0AAW5DZB9</accession>
<dbReference type="SMART" id="SM00331">
    <property type="entry name" value="PP2C_SIG"/>
    <property type="match status" value="1"/>
</dbReference>
<evidence type="ECO:0000313" key="3">
    <source>
        <dbReference type="EMBL" id="MCH1625995.1"/>
    </source>
</evidence>
<dbReference type="RefSeq" id="WP_240255919.1">
    <property type="nucleotide sequence ID" value="NZ_JAKTTI010000017.1"/>
</dbReference>
<feature type="transmembrane region" description="Helical" evidence="1">
    <location>
        <begin position="6"/>
        <end position="26"/>
    </location>
</feature>
<sequence>MFADQTFSPYIILLCLVCLIFILLYARRIVQTPQEVDEILIGNGQTIGKREEQDDYFSTVISEGHTLAVVADGISGLANGRMASTLAVTTFVREFMKLDRFIKLHDFFSRAAHQSNQEILKSLSGASGGTTLACAAISHNYLHWGAVGDSIIALYRNGHLVNVNEKHTLGSLLEEQYLSGQITKQQAMENPQRKRLINYLGFEGFKSMEIGEPLSLKKGDKIVLCTDGVYNSLTELELCEILEKPMLPIEAAEEIINRIDGKGLKHQDNATIIILEKSW</sequence>
<dbReference type="InterPro" id="IPR001932">
    <property type="entry name" value="PPM-type_phosphatase-like_dom"/>
</dbReference>